<dbReference type="HOGENOM" id="CLU_122462_0_0_1"/>
<evidence type="ECO:0000313" key="1">
    <source>
        <dbReference type="EMBL" id="CCE78601.1"/>
    </source>
</evidence>
<sequence length="191" mass="22632">MFKRLNNSCIRAANRAIFRKPQSVLIFQSKRYSLKSNNRITTWLNYVHEVDQRQKELEQTPESQKIISLMDSIEDKPELVYILAAFLHDLKSIGIDQNNDPEVRAKLKWKFRAHYLLKLLKMHNVFWEQCRFLETSQHRHILNFDPVDIGLLDPSNFPKDVYDELQSGKYKNINLKDIEPVGIFTKNPFRG</sequence>
<dbReference type="InParanoid" id="G8YPL6"/>
<dbReference type="eggNOG" id="ENOG502RQ80">
    <property type="taxonomic scope" value="Eukaryota"/>
</dbReference>
<dbReference type="AlphaFoldDB" id="G8YPL6"/>
<evidence type="ECO:0000313" key="2">
    <source>
        <dbReference type="Proteomes" id="UP000005222"/>
    </source>
</evidence>
<dbReference type="OrthoDB" id="4092895at2759"/>
<accession>G8YPL6</accession>
<dbReference type="OMA" id="YECKRIG"/>
<keyword evidence="2" id="KW-1185">Reference proteome</keyword>
<proteinExistence type="predicted"/>
<name>G8YPL6_PICSO</name>
<dbReference type="Proteomes" id="UP000005222">
    <property type="component" value="Chromosome D"/>
</dbReference>
<reference evidence="1 2" key="1">
    <citation type="journal article" date="2012" name="G3 (Bethesda)">
        <title>Pichia sorbitophila, an interspecies yeast hybrid reveals early steps of genome resolution following polyploidization.</title>
        <authorList>
            <person name="Leh Louis V."/>
            <person name="Despons L."/>
            <person name="Friedrich A."/>
            <person name="Martin T."/>
            <person name="Durrens P."/>
            <person name="Casaregola S."/>
            <person name="Neuveglise C."/>
            <person name="Fairhead C."/>
            <person name="Marck C."/>
            <person name="Cruz J.A."/>
            <person name="Straub M.L."/>
            <person name="Kugler V."/>
            <person name="Sacerdot C."/>
            <person name="Uzunov Z."/>
            <person name="Thierry A."/>
            <person name="Weiss S."/>
            <person name="Bleykasten C."/>
            <person name="De Montigny J."/>
            <person name="Jacques N."/>
            <person name="Jung P."/>
            <person name="Lemaire M."/>
            <person name="Mallet S."/>
            <person name="Morel G."/>
            <person name="Richard G.F."/>
            <person name="Sarkar A."/>
            <person name="Savel G."/>
            <person name="Schacherer J."/>
            <person name="Seret M.L."/>
            <person name="Talla E."/>
            <person name="Samson G."/>
            <person name="Jubin C."/>
            <person name="Poulain J."/>
            <person name="Vacherie B."/>
            <person name="Barbe V."/>
            <person name="Pelletier E."/>
            <person name="Sherman D.J."/>
            <person name="Westhof E."/>
            <person name="Weissenbach J."/>
            <person name="Baret P.V."/>
            <person name="Wincker P."/>
            <person name="Gaillardin C."/>
            <person name="Dujon B."/>
            <person name="Souciet J.L."/>
        </authorList>
    </citation>
    <scope>NUCLEOTIDE SEQUENCE [LARGE SCALE GENOMIC DNA]</scope>
    <source>
        <strain evidence="2">ATCC MYA-4447 / BCRC 22081 / CBS 7064 / NBRC 10061 / NRRL Y-12695</strain>
    </source>
</reference>
<protein>
    <submittedName>
        <fullName evidence="1">Piso0_000625 protein</fullName>
    </submittedName>
</protein>
<dbReference type="STRING" id="559304.G8YPL6"/>
<organism evidence="1 2">
    <name type="scientific">Pichia sorbitophila (strain ATCC MYA-4447 / BCRC 22081 / CBS 7064 / NBRC 10061 / NRRL Y-12695)</name>
    <name type="common">Hybrid yeast</name>
    <dbReference type="NCBI Taxonomy" id="559304"/>
    <lineage>
        <taxon>Eukaryota</taxon>
        <taxon>Fungi</taxon>
        <taxon>Dikarya</taxon>
        <taxon>Ascomycota</taxon>
        <taxon>Saccharomycotina</taxon>
        <taxon>Pichiomycetes</taxon>
        <taxon>Debaryomycetaceae</taxon>
        <taxon>Millerozyma</taxon>
    </lineage>
</organism>
<gene>
    <name evidence="1" type="primary">Piso0_000625</name>
    <name evidence="1" type="ORF">GNLVRS01_PISO0D00575g</name>
</gene>
<dbReference type="EMBL" id="FO082056">
    <property type="protein sequence ID" value="CCE78601.1"/>
    <property type="molecule type" value="Genomic_DNA"/>
</dbReference>